<dbReference type="Pfam" id="PF13360">
    <property type="entry name" value="PQQ_2"/>
    <property type="match status" value="1"/>
</dbReference>
<evidence type="ECO:0000313" key="3">
    <source>
        <dbReference type="Proteomes" id="UP001056383"/>
    </source>
</evidence>
<organism evidence="2 3">
    <name type="scientific">Streptomyces sudanensis</name>
    <dbReference type="NCBI Taxonomy" id="436397"/>
    <lineage>
        <taxon>Bacteria</taxon>
        <taxon>Bacillati</taxon>
        <taxon>Actinomycetota</taxon>
        <taxon>Actinomycetes</taxon>
        <taxon>Kitasatosporales</taxon>
        <taxon>Streptomycetaceae</taxon>
        <taxon>Streptomyces</taxon>
    </lineage>
</organism>
<feature type="non-terminal residue" evidence="2">
    <location>
        <position position="1"/>
    </location>
</feature>
<dbReference type="Proteomes" id="UP001056383">
    <property type="component" value="Chromosome"/>
</dbReference>
<feature type="domain" description="Pyrrolo-quinoline quinone repeat" evidence="1">
    <location>
        <begin position="1"/>
        <end position="83"/>
    </location>
</feature>
<keyword evidence="3" id="KW-1185">Reference proteome</keyword>
<dbReference type="InterPro" id="IPR002372">
    <property type="entry name" value="PQQ_rpt_dom"/>
</dbReference>
<dbReference type="Gene3D" id="2.130.10.10">
    <property type="entry name" value="YVTN repeat-like/Quinoprotein amine dehydrogenase"/>
    <property type="match status" value="1"/>
</dbReference>
<dbReference type="InterPro" id="IPR015943">
    <property type="entry name" value="WD40/YVTN_repeat-like_dom_sf"/>
</dbReference>
<dbReference type="RefSeq" id="WP_275563646.1">
    <property type="nucleotide sequence ID" value="NZ_CP095474.1"/>
</dbReference>
<protein>
    <submittedName>
        <fullName evidence="2">PQQ-like beta-propeller repeat protein</fullName>
    </submittedName>
</protein>
<proteinExistence type="predicted"/>
<evidence type="ECO:0000259" key="1">
    <source>
        <dbReference type="Pfam" id="PF13360"/>
    </source>
</evidence>
<reference evidence="2" key="1">
    <citation type="submission" date="2022-04" db="EMBL/GenBank/DDBJ databases">
        <title>Systematic whole-genome sequencing reveals an unexpected diversity among actinomycetoma pathogens and provides insights into their antibacterial susceptibilities.</title>
        <authorList>
            <person name="Watson A.K."/>
            <person name="Kepplinger B."/>
            <person name="Bakhiet S.M."/>
            <person name="Mhmoud N.A."/>
            <person name="Chapman J."/>
            <person name="Allenby N."/>
            <person name="Mickiewicz K."/>
            <person name="Goodfellow M."/>
            <person name="Fahal A.H."/>
            <person name="Errington J."/>
        </authorList>
    </citation>
    <scope>NUCLEOTIDE SEQUENCE</scope>
    <source>
        <strain evidence="2">SD 504</strain>
    </source>
</reference>
<accession>A0ABY4TDZ7</accession>
<evidence type="ECO:0000313" key="2">
    <source>
        <dbReference type="EMBL" id="URN17160.1"/>
    </source>
</evidence>
<dbReference type="SUPFAM" id="SSF50998">
    <property type="entry name" value="Quinoprotein alcohol dehydrogenase-like"/>
    <property type="match status" value="1"/>
</dbReference>
<dbReference type="InterPro" id="IPR011047">
    <property type="entry name" value="Quinoprotein_ADH-like_sf"/>
</dbReference>
<gene>
    <name evidence="2" type="ORF">MW084_15875</name>
</gene>
<sequence>RELWRLETGAARVSRPVVADGRVLLVAGDGRLLGVDAVRGVPVGQSGPRMAAGIVPALAPPMVSGGRVYGGAPDGAVFAVDPAGW</sequence>
<name>A0ABY4TDZ7_9ACTN</name>
<dbReference type="EMBL" id="CP095474">
    <property type="protein sequence ID" value="URN17160.1"/>
    <property type="molecule type" value="Genomic_DNA"/>
</dbReference>